<sequence>MLFSQTTIAFMAFLAQGLAAATPKLANANVNANLLDPLAKREVAVDVCNTTHSTCMATVGASNPSLCDTLVATCCDDARDTCANRPGVDTAICAAEHAVCYAYFSLPIPV</sequence>
<keyword evidence="3" id="KW-1185">Reference proteome</keyword>
<evidence type="ECO:0000313" key="2">
    <source>
        <dbReference type="EMBL" id="KAK7713914.1"/>
    </source>
</evidence>
<gene>
    <name evidence="2" type="ORF">SLS63_011866</name>
</gene>
<organism evidence="2 3">
    <name type="scientific">Diaporthe eres</name>
    <name type="common">Phomopsis oblonga</name>
    <dbReference type="NCBI Taxonomy" id="83184"/>
    <lineage>
        <taxon>Eukaryota</taxon>
        <taxon>Fungi</taxon>
        <taxon>Dikarya</taxon>
        <taxon>Ascomycota</taxon>
        <taxon>Pezizomycotina</taxon>
        <taxon>Sordariomycetes</taxon>
        <taxon>Sordariomycetidae</taxon>
        <taxon>Diaporthales</taxon>
        <taxon>Diaporthaceae</taxon>
        <taxon>Diaporthe</taxon>
        <taxon>Diaporthe eres species complex</taxon>
    </lineage>
</organism>
<protein>
    <submittedName>
        <fullName evidence="2">Uncharacterized protein</fullName>
    </submittedName>
</protein>
<evidence type="ECO:0000256" key="1">
    <source>
        <dbReference type="SAM" id="SignalP"/>
    </source>
</evidence>
<dbReference type="EMBL" id="JAKNSF020000120">
    <property type="protein sequence ID" value="KAK7713914.1"/>
    <property type="molecule type" value="Genomic_DNA"/>
</dbReference>
<feature type="signal peptide" evidence="1">
    <location>
        <begin position="1"/>
        <end position="21"/>
    </location>
</feature>
<name>A0ABR1NSU9_DIAER</name>
<feature type="chain" id="PRO_5045437897" evidence="1">
    <location>
        <begin position="22"/>
        <end position="110"/>
    </location>
</feature>
<keyword evidence="1" id="KW-0732">Signal</keyword>
<proteinExistence type="predicted"/>
<dbReference type="Proteomes" id="UP001430848">
    <property type="component" value="Unassembled WGS sequence"/>
</dbReference>
<accession>A0ABR1NSU9</accession>
<evidence type="ECO:0000313" key="3">
    <source>
        <dbReference type="Proteomes" id="UP001430848"/>
    </source>
</evidence>
<reference evidence="2 3" key="1">
    <citation type="submission" date="2024-02" db="EMBL/GenBank/DDBJ databases">
        <title>De novo assembly and annotation of 12 fungi associated with fruit tree decline syndrome in Ontario, Canada.</title>
        <authorList>
            <person name="Sulman M."/>
            <person name="Ellouze W."/>
            <person name="Ilyukhin E."/>
        </authorList>
    </citation>
    <scope>NUCLEOTIDE SEQUENCE [LARGE SCALE GENOMIC DNA]</scope>
    <source>
        <strain evidence="2 3">M169</strain>
    </source>
</reference>
<comment type="caution">
    <text evidence="2">The sequence shown here is derived from an EMBL/GenBank/DDBJ whole genome shotgun (WGS) entry which is preliminary data.</text>
</comment>